<keyword evidence="4" id="KW-0812">Transmembrane</keyword>
<dbReference type="PANTHER" id="PTHR45714">
    <property type="entry name" value="HOMEOBOX-LEUCINE ZIPPER PROTEIN HAT14"/>
    <property type="match status" value="1"/>
</dbReference>
<evidence type="ECO:0000256" key="4">
    <source>
        <dbReference type="SAM" id="Phobius"/>
    </source>
</evidence>
<keyword evidence="3" id="KW-0804">Transcription</keyword>
<dbReference type="GO" id="GO:0005634">
    <property type="term" value="C:nucleus"/>
    <property type="evidence" value="ECO:0007669"/>
    <property type="project" value="UniProtKB-SubCell"/>
</dbReference>
<evidence type="ECO:0000256" key="1">
    <source>
        <dbReference type="ARBA" id="ARBA00004123"/>
    </source>
</evidence>
<keyword evidence="6" id="KW-1185">Reference proteome</keyword>
<proteinExistence type="predicted"/>
<evidence type="ECO:0000256" key="2">
    <source>
        <dbReference type="ARBA" id="ARBA00023015"/>
    </source>
</evidence>
<evidence type="ECO:0000256" key="3">
    <source>
        <dbReference type="ARBA" id="ARBA00023163"/>
    </source>
</evidence>
<dbReference type="Proteomes" id="UP001497480">
    <property type="component" value="Unassembled WGS sequence"/>
</dbReference>
<gene>
    <name evidence="5" type="ORF">LLUT_LOCUS33793</name>
</gene>
<organism evidence="5 6">
    <name type="scientific">Lupinus luteus</name>
    <name type="common">European yellow lupine</name>
    <dbReference type="NCBI Taxonomy" id="3873"/>
    <lineage>
        <taxon>Eukaryota</taxon>
        <taxon>Viridiplantae</taxon>
        <taxon>Streptophyta</taxon>
        <taxon>Embryophyta</taxon>
        <taxon>Tracheophyta</taxon>
        <taxon>Spermatophyta</taxon>
        <taxon>Magnoliopsida</taxon>
        <taxon>eudicotyledons</taxon>
        <taxon>Gunneridae</taxon>
        <taxon>Pentapetalae</taxon>
        <taxon>rosids</taxon>
        <taxon>fabids</taxon>
        <taxon>Fabales</taxon>
        <taxon>Fabaceae</taxon>
        <taxon>Papilionoideae</taxon>
        <taxon>50 kb inversion clade</taxon>
        <taxon>genistoids sensu lato</taxon>
        <taxon>core genistoids</taxon>
        <taxon>Genisteae</taxon>
        <taxon>Lupinus</taxon>
    </lineage>
</organism>
<accession>A0AAV1YFV8</accession>
<sequence length="150" mass="16602">MSDICTEGNKIKRILQATISPLTFSTKISASKFISWVLIISLTHGFNLILVLAFMIITSKEKATKKRKNDRSKCNQAYPSLTLGPSFDHGDEANNQLCSKIEASSCSVVSSFHGVVGNPRKKLRLSKEESAVLEENFKEHSTLNPVPYSI</sequence>
<feature type="transmembrane region" description="Helical" evidence="4">
    <location>
        <begin position="33"/>
        <end position="57"/>
    </location>
</feature>
<name>A0AAV1YFV8_LUPLU</name>
<evidence type="ECO:0000313" key="5">
    <source>
        <dbReference type="EMBL" id="CAL0332733.1"/>
    </source>
</evidence>
<reference evidence="5 6" key="1">
    <citation type="submission" date="2024-03" db="EMBL/GenBank/DDBJ databases">
        <authorList>
            <person name="Martinez-Hernandez J."/>
        </authorList>
    </citation>
    <scope>NUCLEOTIDE SEQUENCE [LARGE SCALE GENOMIC DNA]</scope>
</reference>
<evidence type="ECO:0000313" key="6">
    <source>
        <dbReference type="Proteomes" id="UP001497480"/>
    </source>
</evidence>
<protein>
    <submittedName>
        <fullName evidence="5">Uncharacterized protein</fullName>
    </submittedName>
</protein>
<keyword evidence="4" id="KW-0472">Membrane</keyword>
<keyword evidence="2" id="KW-0805">Transcription regulation</keyword>
<dbReference type="EMBL" id="CAXHTB010000024">
    <property type="protein sequence ID" value="CAL0332733.1"/>
    <property type="molecule type" value="Genomic_DNA"/>
</dbReference>
<keyword evidence="4" id="KW-1133">Transmembrane helix</keyword>
<comment type="caution">
    <text evidence="5">The sequence shown here is derived from an EMBL/GenBank/DDBJ whole genome shotgun (WGS) entry which is preliminary data.</text>
</comment>
<dbReference type="AlphaFoldDB" id="A0AAV1YFV8"/>
<comment type="subcellular location">
    <subcellularLocation>
        <location evidence="1">Nucleus</location>
    </subcellularLocation>
</comment>
<dbReference type="InterPro" id="IPR050762">
    <property type="entry name" value="HD-ZIP_Homeobox_LZ_Class_II"/>
</dbReference>
<dbReference type="PANTHER" id="PTHR45714:SF34">
    <property type="entry name" value="HOMEOBOX-LEUCINE ZIPPER PROTEIN HAT9"/>
    <property type="match status" value="1"/>
</dbReference>